<dbReference type="PANTHER" id="PTHR35789">
    <property type="entry name" value="SPORE GERMINATION PROTEIN B3"/>
    <property type="match status" value="1"/>
</dbReference>
<dbReference type="Gene3D" id="3.30.300.210">
    <property type="entry name" value="Nutrient germinant receptor protein C, domain 3"/>
    <property type="match status" value="1"/>
</dbReference>
<evidence type="ECO:0000256" key="7">
    <source>
        <dbReference type="ARBA" id="ARBA00023288"/>
    </source>
</evidence>
<dbReference type="EMBL" id="RYYR01000008">
    <property type="protein sequence ID" value="RUL54011.1"/>
    <property type="molecule type" value="Genomic_DNA"/>
</dbReference>
<evidence type="ECO:0000256" key="1">
    <source>
        <dbReference type="ARBA" id="ARBA00004635"/>
    </source>
</evidence>
<comment type="similarity">
    <text evidence="2">Belongs to the GerABKC lipoprotein family.</text>
</comment>
<dbReference type="AlphaFoldDB" id="A0A3S0PQC7"/>
<evidence type="ECO:0000259" key="8">
    <source>
        <dbReference type="Pfam" id="PF05504"/>
    </source>
</evidence>
<organism evidence="10 11">
    <name type="scientific">Lysinibacillus antri</name>
    <dbReference type="NCBI Taxonomy" id="2498145"/>
    <lineage>
        <taxon>Bacteria</taxon>
        <taxon>Bacillati</taxon>
        <taxon>Bacillota</taxon>
        <taxon>Bacilli</taxon>
        <taxon>Bacillales</taxon>
        <taxon>Bacillaceae</taxon>
        <taxon>Lysinibacillus</taxon>
    </lineage>
</organism>
<sequence>MNKNLFLLPIVCSIIFLSGCWDLNESERMYYIHSLAIDYIDGEYEVYMQLISFGNVAKSEQLNQDIIQSEVSSEKGKTVDEAFFKLYHAIDERIFWGHLSFIVLSEEALKNNRINSLLNLLTRYRETRYQTWVYCTDEPLNEFLKIVPLLKRSITLSKLADPLNSYEQESFIEPMNLRQLLIQINEPSYEAKIPYVKLKDDWETQKGSNKSVKVAGVGIISRENYKGSILEDSAHGIKWLTNKTARGPITSRLDDSQYITAAVEDLKVKVKPIVEGNNVRFDINLTLTVGLNSFSSKLTVTEIKKAITKEVQKEIKDTFKKGLKLNVDIYRLSEVLYRDNVKVWKKLQKDGKIELTENSIRNINVAVEKVATGRKSFEPVVE</sequence>
<dbReference type="InterPro" id="IPR046953">
    <property type="entry name" value="Spore_GerAC-like_C"/>
</dbReference>
<evidence type="ECO:0000259" key="9">
    <source>
        <dbReference type="Pfam" id="PF25198"/>
    </source>
</evidence>
<dbReference type="NCBIfam" id="TIGR02887">
    <property type="entry name" value="spore_ger_x_C"/>
    <property type="match status" value="1"/>
</dbReference>
<reference evidence="10 11" key="1">
    <citation type="submission" date="2018-12" db="EMBL/GenBank/DDBJ databases">
        <title>Lysinibacillus antri sp. nov., isolated from a cave soil.</title>
        <authorList>
            <person name="Narsing Rao M.P."/>
            <person name="Zhang H."/>
            <person name="Dong Z.-Y."/>
            <person name="Niu X.-K."/>
            <person name="Zhang K."/>
            <person name="Fang B.-Z."/>
            <person name="Kang Y.-Q."/>
            <person name="Xiao M."/>
            <person name="Li W.-J."/>
        </authorList>
    </citation>
    <scope>NUCLEOTIDE SEQUENCE [LARGE SCALE GENOMIC DNA]</scope>
    <source>
        <strain evidence="10 11">SYSU K30002</strain>
    </source>
</reference>
<evidence type="ECO:0000313" key="11">
    <source>
        <dbReference type="Proteomes" id="UP000287910"/>
    </source>
</evidence>
<dbReference type="Pfam" id="PF25198">
    <property type="entry name" value="Spore_GerAC_N"/>
    <property type="match status" value="1"/>
</dbReference>
<comment type="subcellular location">
    <subcellularLocation>
        <location evidence="1">Membrane</location>
        <topology evidence="1">Lipid-anchor</topology>
    </subcellularLocation>
</comment>
<dbReference type="PROSITE" id="PS51257">
    <property type="entry name" value="PROKAR_LIPOPROTEIN"/>
    <property type="match status" value="1"/>
</dbReference>
<evidence type="ECO:0000256" key="5">
    <source>
        <dbReference type="ARBA" id="ARBA00023136"/>
    </source>
</evidence>
<dbReference type="InterPro" id="IPR038501">
    <property type="entry name" value="Spore_GerAC_C_sf"/>
</dbReference>
<keyword evidence="5" id="KW-0472">Membrane</keyword>
<proteinExistence type="inferred from homology"/>
<gene>
    <name evidence="10" type="ORF">EK386_07740</name>
</gene>
<evidence type="ECO:0000256" key="4">
    <source>
        <dbReference type="ARBA" id="ARBA00022729"/>
    </source>
</evidence>
<keyword evidence="11" id="KW-1185">Reference proteome</keyword>
<keyword evidence="4" id="KW-0732">Signal</keyword>
<accession>A0A3S0PQC7</accession>
<keyword evidence="6" id="KW-0564">Palmitate</keyword>
<evidence type="ECO:0000313" key="10">
    <source>
        <dbReference type="EMBL" id="RUL54011.1"/>
    </source>
</evidence>
<comment type="caution">
    <text evidence="10">The sequence shown here is derived from an EMBL/GenBank/DDBJ whole genome shotgun (WGS) entry which is preliminary data.</text>
</comment>
<evidence type="ECO:0000256" key="2">
    <source>
        <dbReference type="ARBA" id="ARBA00007886"/>
    </source>
</evidence>
<evidence type="ECO:0000256" key="6">
    <source>
        <dbReference type="ARBA" id="ARBA00023139"/>
    </source>
</evidence>
<dbReference type="Pfam" id="PF05504">
    <property type="entry name" value="Spore_GerAC"/>
    <property type="match status" value="1"/>
</dbReference>
<feature type="domain" description="Spore germination protein N-terminal" evidence="9">
    <location>
        <begin position="24"/>
        <end position="198"/>
    </location>
</feature>
<keyword evidence="3" id="KW-0309">Germination</keyword>
<dbReference type="GO" id="GO:0009847">
    <property type="term" value="P:spore germination"/>
    <property type="evidence" value="ECO:0007669"/>
    <property type="project" value="InterPro"/>
</dbReference>
<dbReference type="GO" id="GO:0016020">
    <property type="term" value="C:membrane"/>
    <property type="evidence" value="ECO:0007669"/>
    <property type="project" value="UniProtKB-SubCell"/>
</dbReference>
<dbReference type="InterPro" id="IPR057336">
    <property type="entry name" value="GerAC_N"/>
</dbReference>
<keyword evidence="7" id="KW-0449">Lipoprotein</keyword>
<evidence type="ECO:0000256" key="3">
    <source>
        <dbReference type="ARBA" id="ARBA00022544"/>
    </source>
</evidence>
<protein>
    <submittedName>
        <fullName evidence="10">Ger(X)C family spore germination protein</fullName>
    </submittedName>
</protein>
<feature type="domain" description="Spore germination GerAC-like C-terminal" evidence="8">
    <location>
        <begin position="216"/>
        <end position="366"/>
    </location>
</feature>
<dbReference type="InterPro" id="IPR008844">
    <property type="entry name" value="Spore_GerAC-like"/>
</dbReference>
<dbReference type="RefSeq" id="WP_126658594.1">
    <property type="nucleotide sequence ID" value="NZ_RYYR01000008.1"/>
</dbReference>
<dbReference type="Proteomes" id="UP000287910">
    <property type="component" value="Unassembled WGS sequence"/>
</dbReference>
<name>A0A3S0PQC7_9BACI</name>
<dbReference type="PANTHER" id="PTHR35789:SF1">
    <property type="entry name" value="SPORE GERMINATION PROTEIN B3"/>
    <property type="match status" value="1"/>
</dbReference>